<organism evidence="2 3">
    <name type="scientific">Caldivirga maquilingensis (strain ATCC 700844 / DSM 13496 / JCM 10307 / IC-167)</name>
    <dbReference type="NCBI Taxonomy" id="397948"/>
    <lineage>
        <taxon>Archaea</taxon>
        <taxon>Thermoproteota</taxon>
        <taxon>Thermoprotei</taxon>
        <taxon>Thermoproteales</taxon>
        <taxon>Thermoproteaceae</taxon>
        <taxon>Caldivirga</taxon>
    </lineage>
</organism>
<sequence>MSSNVGLGRRVTAAILFIVPWVFYLVLPVYNRVNPEVGGVPFFYWFQTLWLIIAAVLSLIGVYLIYGGES</sequence>
<evidence type="ECO:0000256" key="1">
    <source>
        <dbReference type="SAM" id="Phobius"/>
    </source>
</evidence>
<dbReference type="AlphaFoldDB" id="A8MDP9"/>
<dbReference type="GeneID" id="5709564"/>
<dbReference type="Pfam" id="PF11755">
    <property type="entry name" value="DUF3311"/>
    <property type="match status" value="1"/>
</dbReference>
<name>A8MDP9_CALMQ</name>
<protein>
    <submittedName>
        <fullName evidence="2">Conserved hypothetical membrane protein</fullName>
    </submittedName>
</protein>
<dbReference type="HOGENOM" id="CLU_183045_3_0_2"/>
<keyword evidence="1" id="KW-0472">Membrane</keyword>
<proteinExistence type="predicted"/>
<evidence type="ECO:0000313" key="2">
    <source>
        <dbReference type="EMBL" id="ABW01905.1"/>
    </source>
</evidence>
<dbReference type="EMBL" id="CP000852">
    <property type="protein sequence ID" value="ABW01905.1"/>
    <property type="molecule type" value="Genomic_DNA"/>
</dbReference>
<dbReference type="KEGG" id="cma:Cmaq_1076"/>
<evidence type="ECO:0000313" key="3">
    <source>
        <dbReference type="Proteomes" id="UP000001137"/>
    </source>
</evidence>
<dbReference type="eggNOG" id="arCOG03694">
    <property type="taxonomic scope" value="Archaea"/>
</dbReference>
<gene>
    <name evidence="2" type="ordered locus">Cmaq_1076</name>
</gene>
<dbReference type="OrthoDB" id="8235at2157"/>
<keyword evidence="1" id="KW-1133">Transmembrane helix</keyword>
<feature type="transmembrane region" description="Helical" evidence="1">
    <location>
        <begin position="12"/>
        <end position="30"/>
    </location>
</feature>
<dbReference type="STRING" id="397948.Cmaq_1076"/>
<feature type="transmembrane region" description="Helical" evidence="1">
    <location>
        <begin position="42"/>
        <end position="66"/>
    </location>
</feature>
<dbReference type="RefSeq" id="WP_012186124.1">
    <property type="nucleotide sequence ID" value="NC_009954.1"/>
</dbReference>
<reference evidence="2 3" key="1">
    <citation type="submission" date="2007-10" db="EMBL/GenBank/DDBJ databases">
        <title>Complete sequence of Caldivirga maquilingensis IC-167.</title>
        <authorList>
            <consortium name="US DOE Joint Genome Institute"/>
            <person name="Copeland A."/>
            <person name="Lucas S."/>
            <person name="Lapidus A."/>
            <person name="Barry K."/>
            <person name="Glavina del Rio T."/>
            <person name="Dalin E."/>
            <person name="Tice H."/>
            <person name="Pitluck S."/>
            <person name="Saunders E."/>
            <person name="Brettin T."/>
            <person name="Bruce D."/>
            <person name="Detter J.C."/>
            <person name="Han C."/>
            <person name="Schmutz J."/>
            <person name="Larimer F."/>
            <person name="Land M."/>
            <person name="Hauser L."/>
            <person name="Kyrpides N."/>
            <person name="Ivanova N."/>
            <person name="Biddle J.F."/>
            <person name="Zhang Z."/>
            <person name="Fitz-Gibbon S.T."/>
            <person name="Lowe T.M."/>
            <person name="Saltikov C."/>
            <person name="House C.H."/>
            <person name="Richardson P."/>
        </authorList>
    </citation>
    <scope>NUCLEOTIDE SEQUENCE [LARGE SCALE GENOMIC DNA]</scope>
    <source>
        <strain evidence="3">ATCC 700844 / DSM 13496 / JCM 10307 / IC-167</strain>
    </source>
</reference>
<dbReference type="InterPro" id="IPR021741">
    <property type="entry name" value="DUF3311"/>
</dbReference>
<keyword evidence="3" id="KW-1185">Reference proteome</keyword>
<dbReference type="Proteomes" id="UP000001137">
    <property type="component" value="Chromosome"/>
</dbReference>
<keyword evidence="1" id="KW-0812">Transmembrane</keyword>
<accession>A8MDP9</accession>